<dbReference type="Gene3D" id="3.30.450.20">
    <property type="entry name" value="PAS domain"/>
    <property type="match status" value="4"/>
</dbReference>
<feature type="domain" description="PAC" evidence="11">
    <location>
        <begin position="86"/>
        <end position="138"/>
    </location>
</feature>
<dbReference type="InterPro" id="IPR004358">
    <property type="entry name" value="Sig_transdc_His_kin-like_C"/>
</dbReference>
<dbReference type="Gene3D" id="3.30.565.10">
    <property type="entry name" value="Histidine kinase-like ATPase, C-terminal domain"/>
    <property type="match status" value="1"/>
</dbReference>
<gene>
    <name evidence="12" type="ORF">DES41_106232</name>
</gene>
<evidence type="ECO:0000259" key="9">
    <source>
        <dbReference type="PROSITE" id="PS50110"/>
    </source>
</evidence>
<dbReference type="InterPro" id="IPR013655">
    <property type="entry name" value="PAS_fold_3"/>
</dbReference>
<evidence type="ECO:0000256" key="4">
    <source>
        <dbReference type="ARBA" id="ARBA00022679"/>
    </source>
</evidence>
<dbReference type="InterPro" id="IPR000700">
    <property type="entry name" value="PAS-assoc_C"/>
</dbReference>
<sequence>MSKQQQPQSTRPSDRLDAAVRTAGVGVWLNPLPLGDLIWNDNTKAHFHLPQDAHPTAELFFARLHVDDRERVRQAVTRTVEDRRPFDEVYRTVGPQGQEKWIHAVGRAVFSDEGVAIQFDGITLDVTSAITAQQQLREFADSAPAMLWSTEADGLCSFLSRGWSRFTGMPEAAGLGFGWLETVHPEERLAAHEAFVRATEQRCAFSLEHRVRRPDGSYSWVVDAGQPRLGPNGEFLGFAGSVTDIHERREVEQALRRSNQRYGRLLASIDQGFCVVQILLDDQARPADYRFLECNAVFERQTGLVEPVGRTARELVPNLEEFWFQTYGKVGITREPVRFTHGSSAMGRWFDVFASPIGEGQDLQVAILFQDVSLRIEQERRLRESEERYRGFLASTSEGIWRMEFQPPVDLQMAPGEQINALFAQGRLAECNSVFARMHGLAEPEAAVGRGLGWMFDAADPRVQLHLDKLVQAGYRSGEGEWLVVAPNGQPEWFASTFLGVVEDGSLVRAWGTRRDITARKRAEAALLEADQRKDEFLATLAHELRNPLAPIRSAAELIRRGGQDEARLQRHAAVIGRQVTHLARMIDDLMDVSRITRGKLELSLAPLVLQDVLRAACESTHAALQADAHTLTLDLPEIPVRILGDEVRLVQIFSNLLTNAARYSARGRPVELSLLGMGEHAVVRVLDQGIGIAADQLQRVFELFYQGGTPSERGHGGLGIGLSLVQQLTALHHGTVQASSPGLGHGSEFVVRLPLAGPELASADTSTVDGSRSGRLLIVDDQRDGADTLADVMSSMGYEVSTAYDGVEGLAQAEATRPDIAVLDLGMPRMDGYGLCRALREHDWGRRMTVLALSGWGQTADRERSRAAGFDVHLVKPIDPQALVHAIERARAGCRD</sequence>
<dbReference type="PROSITE" id="PS50113">
    <property type="entry name" value="PAC"/>
    <property type="match status" value="3"/>
</dbReference>
<dbReference type="InterPro" id="IPR035965">
    <property type="entry name" value="PAS-like_dom_sf"/>
</dbReference>
<evidence type="ECO:0000256" key="7">
    <source>
        <dbReference type="PROSITE-ProRule" id="PRU00169"/>
    </source>
</evidence>
<dbReference type="InterPro" id="IPR011006">
    <property type="entry name" value="CheY-like_superfamily"/>
</dbReference>
<dbReference type="SMART" id="SM00086">
    <property type="entry name" value="PAC"/>
    <property type="match status" value="3"/>
</dbReference>
<dbReference type="AlphaFoldDB" id="A0A368XQQ4"/>
<evidence type="ECO:0000313" key="13">
    <source>
        <dbReference type="Proteomes" id="UP000252884"/>
    </source>
</evidence>
<comment type="caution">
    <text evidence="12">The sequence shown here is derived from an EMBL/GenBank/DDBJ whole genome shotgun (WGS) entry which is preliminary data.</text>
</comment>
<dbReference type="PANTHER" id="PTHR43547">
    <property type="entry name" value="TWO-COMPONENT HISTIDINE KINASE"/>
    <property type="match status" value="1"/>
</dbReference>
<feature type="domain" description="Histidine kinase" evidence="8">
    <location>
        <begin position="540"/>
        <end position="758"/>
    </location>
</feature>
<keyword evidence="13" id="KW-1185">Reference proteome</keyword>
<organism evidence="12 13">
    <name type="scientific">Pseudorhodoferax soli</name>
    <dbReference type="NCBI Taxonomy" id="545864"/>
    <lineage>
        <taxon>Bacteria</taxon>
        <taxon>Pseudomonadati</taxon>
        <taxon>Pseudomonadota</taxon>
        <taxon>Betaproteobacteria</taxon>
        <taxon>Burkholderiales</taxon>
        <taxon>Comamonadaceae</taxon>
    </lineage>
</organism>
<dbReference type="PRINTS" id="PR00344">
    <property type="entry name" value="BCTRLSENSOR"/>
</dbReference>
<dbReference type="SMART" id="SM00091">
    <property type="entry name" value="PAS"/>
    <property type="match status" value="3"/>
</dbReference>
<evidence type="ECO:0000259" key="10">
    <source>
        <dbReference type="PROSITE" id="PS50112"/>
    </source>
</evidence>
<dbReference type="NCBIfam" id="TIGR00229">
    <property type="entry name" value="sensory_box"/>
    <property type="match status" value="1"/>
</dbReference>
<dbReference type="EC" id="2.7.13.3" evidence="2"/>
<feature type="domain" description="PAC" evidence="11">
    <location>
        <begin position="478"/>
        <end position="529"/>
    </location>
</feature>
<dbReference type="RefSeq" id="WP_114469768.1">
    <property type="nucleotide sequence ID" value="NZ_QPJK01000006.1"/>
</dbReference>
<dbReference type="SUPFAM" id="SSF55785">
    <property type="entry name" value="PYP-like sensor domain (PAS domain)"/>
    <property type="match status" value="4"/>
</dbReference>
<dbReference type="SUPFAM" id="SSF52172">
    <property type="entry name" value="CheY-like"/>
    <property type="match status" value="1"/>
</dbReference>
<dbReference type="OrthoDB" id="8552871at2"/>
<keyword evidence="4" id="KW-0808">Transferase</keyword>
<dbReference type="SUPFAM" id="SSF55874">
    <property type="entry name" value="ATPase domain of HSP90 chaperone/DNA topoisomerase II/histidine kinase"/>
    <property type="match status" value="1"/>
</dbReference>
<dbReference type="InterPro" id="IPR003594">
    <property type="entry name" value="HATPase_dom"/>
</dbReference>
<evidence type="ECO:0000256" key="5">
    <source>
        <dbReference type="ARBA" id="ARBA00022777"/>
    </source>
</evidence>
<dbReference type="CDD" id="cd00082">
    <property type="entry name" value="HisKA"/>
    <property type="match status" value="1"/>
</dbReference>
<dbReference type="CDD" id="cd00130">
    <property type="entry name" value="PAS"/>
    <property type="match status" value="2"/>
</dbReference>
<dbReference type="Pfam" id="PF00072">
    <property type="entry name" value="Response_reg"/>
    <property type="match status" value="1"/>
</dbReference>
<dbReference type="InterPro" id="IPR005467">
    <property type="entry name" value="His_kinase_dom"/>
</dbReference>
<dbReference type="PROSITE" id="PS50112">
    <property type="entry name" value="PAS"/>
    <property type="match status" value="1"/>
</dbReference>
<feature type="domain" description="PAC" evidence="11">
    <location>
        <begin position="205"/>
        <end position="257"/>
    </location>
</feature>
<dbReference type="PROSITE" id="PS50110">
    <property type="entry name" value="RESPONSE_REGULATORY"/>
    <property type="match status" value="1"/>
</dbReference>
<dbReference type="Pfam" id="PF13426">
    <property type="entry name" value="PAS_9"/>
    <property type="match status" value="1"/>
</dbReference>
<dbReference type="CDD" id="cd17580">
    <property type="entry name" value="REC_2_DhkD-like"/>
    <property type="match status" value="1"/>
</dbReference>
<dbReference type="InterPro" id="IPR036890">
    <property type="entry name" value="HATPase_C_sf"/>
</dbReference>
<dbReference type="EMBL" id="QPJK01000006">
    <property type="protein sequence ID" value="RCW69358.1"/>
    <property type="molecule type" value="Genomic_DNA"/>
</dbReference>
<evidence type="ECO:0000256" key="6">
    <source>
        <dbReference type="ARBA" id="ARBA00023012"/>
    </source>
</evidence>
<dbReference type="InterPro" id="IPR003661">
    <property type="entry name" value="HisK_dim/P_dom"/>
</dbReference>
<dbReference type="Pfam" id="PF02518">
    <property type="entry name" value="HATPase_c"/>
    <property type="match status" value="1"/>
</dbReference>
<comment type="catalytic activity">
    <reaction evidence="1">
        <text>ATP + protein L-histidine = ADP + protein N-phospho-L-histidine.</text>
        <dbReference type="EC" id="2.7.13.3"/>
    </reaction>
</comment>
<keyword evidence="5" id="KW-0418">Kinase</keyword>
<dbReference type="InterPro" id="IPR036097">
    <property type="entry name" value="HisK_dim/P_sf"/>
</dbReference>
<dbReference type="FunFam" id="1.10.287.130:FF:000001">
    <property type="entry name" value="Two-component sensor histidine kinase"/>
    <property type="match status" value="1"/>
</dbReference>
<dbReference type="Pfam" id="PF00512">
    <property type="entry name" value="HisKA"/>
    <property type="match status" value="1"/>
</dbReference>
<dbReference type="SUPFAM" id="SSF47384">
    <property type="entry name" value="Homodimeric domain of signal transducing histidine kinase"/>
    <property type="match status" value="1"/>
</dbReference>
<feature type="modified residue" description="4-aspartylphosphate" evidence="7">
    <location>
        <position position="825"/>
    </location>
</feature>
<dbReference type="SMART" id="SM00387">
    <property type="entry name" value="HATPase_c"/>
    <property type="match status" value="1"/>
</dbReference>
<accession>A0A368XQQ4</accession>
<dbReference type="GO" id="GO:0000155">
    <property type="term" value="F:phosphorelay sensor kinase activity"/>
    <property type="evidence" value="ECO:0007669"/>
    <property type="project" value="InterPro"/>
</dbReference>
<dbReference type="InterPro" id="IPR000014">
    <property type="entry name" value="PAS"/>
</dbReference>
<evidence type="ECO:0000259" key="8">
    <source>
        <dbReference type="PROSITE" id="PS50109"/>
    </source>
</evidence>
<name>A0A368XQQ4_9BURK</name>
<protein>
    <recommendedName>
        <fullName evidence="2">histidine kinase</fullName>
        <ecNumber evidence="2">2.7.13.3</ecNumber>
    </recommendedName>
</protein>
<reference evidence="12 13" key="1">
    <citation type="submission" date="2018-07" db="EMBL/GenBank/DDBJ databases">
        <title>Genomic Encyclopedia of Type Strains, Phase IV (KMG-IV): sequencing the most valuable type-strain genomes for metagenomic binning, comparative biology and taxonomic classification.</title>
        <authorList>
            <person name="Goeker M."/>
        </authorList>
    </citation>
    <scope>NUCLEOTIDE SEQUENCE [LARGE SCALE GENOMIC DNA]</scope>
    <source>
        <strain evidence="12 13">DSM 21634</strain>
    </source>
</reference>
<dbReference type="PROSITE" id="PS50109">
    <property type="entry name" value="HIS_KIN"/>
    <property type="match status" value="1"/>
</dbReference>
<dbReference type="SMART" id="SM00388">
    <property type="entry name" value="HisKA"/>
    <property type="match status" value="1"/>
</dbReference>
<dbReference type="Proteomes" id="UP000252884">
    <property type="component" value="Unassembled WGS sequence"/>
</dbReference>
<dbReference type="PANTHER" id="PTHR43547:SF2">
    <property type="entry name" value="HYBRID SIGNAL TRANSDUCTION HISTIDINE KINASE C"/>
    <property type="match status" value="1"/>
</dbReference>
<dbReference type="FunFam" id="3.30.450.20:FF:000099">
    <property type="entry name" value="Sensory box sensor histidine kinase"/>
    <property type="match status" value="1"/>
</dbReference>
<keyword evidence="6" id="KW-0902">Two-component regulatory system</keyword>
<dbReference type="SMART" id="SM00448">
    <property type="entry name" value="REC"/>
    <property type="match status" value="1"/>
</dbReference>
<feature type="domain" description="Response regulatory" evidence="9">
    <location>
        <begin position="776"/>
        <end position="892"/>
    </location>
</feature>
<dbReference type="Gene3D" id="2.10.70.100">
    <property type="match status" value="1"/>
</dbReference>
<proteinExistence type="predicted"/>
<evidence type="ECO:0000256" key="1">
    <source>
        <dbReference type="ARBA" id="ARBA00000085"/>
    </source>
</evidence>
<dbReference type="Gene3D" id="3.40.50.2300">
    <property type="match status" value="1"/>
</dbReference>
<dbReference type="Pfam" id="PF08447">
    <property type="entry name" value="PAS_3"/>
    <property type="match status" value="2"/>
</dbReference>
<keyword evidence="3 7" id="KW-0597">Phosphoprotein</keyword>
<evidence type="ECO:0000259" key="11">
    <source>
        <dbReference type="PROSITE" id="PS50113"/>
    </source>
</evidence>
<feature type="domain" description="PAS" evidence="10">
    <location>
        <begin position="132"/>
        <end position="202"/>
    </location>
</feature>
<evidence type="ECO:0000256" key="2">
    <source>
        <dbReference type="ARBA" id="ARBA00012438"/>
    </source>
</evidence>
<dbReference type="Gene3D" id="1.10.287.130">
    <property type="match status" value="1"/>
</dbReference>
<evidence type="ECO:0000256" key="3">
    <source>
        <dbReference type="ARBA" id="ARBA00022553"/>
    </source>
</evidence>
<dbReference type="InterPro" id="IPR001610">
    <property type="entry name" value="PAC"/>
</dbReference>
<evidence type="ECO:0000313" key="12">
    <source>
        <dbReference type="EMBL" id="RCW69358.1"/>
    </source>
</evidence>
<dbReference type="InterPro" id="IPR001789">
    <property type="entry name" value="Sig_transdc_resp-reg_receiver"/>
</dbReference>